<evidence type="ECO:0000313" key="2">
    <source>
        <dbReference type="Proteomes" id="UP000019150"/>
    </source>
</evidence>
<name>W5TN90_9NOCA</name>
<protein>
    <recommendedName>
        <fullName evidence="3">DUF4254 domain-containing protein</fullName>
    </recommendedName>
</protein>
<dbReference type="InterPro" id="IPR025350">
    <property type="entry name" value="DUF4254"/>
</dbReference>
<dbReference type="HOGENOM" id="CLU_107584_0_0_11"/>
<reference evidence="1 2" key="1">
    <citation type="journal article" date="2014" name="Appl. Environ. Microbiol.">
        <title>Insights into the Microbial Degradation of Rubber and Gutta-Percha by Analysis of the Complete Genome of Nocardia nova SH22a.</title>
        <authorList>
            <person name="Luo Q."/>
            <person name="Hiessl S."/>
            <person name="Poehlein A."/>
            <person name="Daniel R."/>
            <person name="Steinbuchel A."/>
        </authorList>
    </citation>
    <scope>NUCLEOTIDE SEQUENCE [LARGE SCALE GENOMIC DNA]</scope>
    <source>
        <strain evidence="1">SH22a</strain>
    </source>
</reference>
<dbReference type="Pfam" id="PF14063">
    <property type="entry name" value="DUF4254"/>
    <property type="match status" value="1"/>
</dbReference>
<sequence>MSRPERPHSAASGMLPTNDQVLEAMAGNVRDFHPVLVAACELAEWHGLRARATSTADHEIDCARAMLVRNIDRWVAGEVPRPHGGATMHSETLGMVVDRLARFSVDAYGVLAHGAPAGELHFAWKRLAELTIAYGDLAGAVAARDRRLPDLSAAGLDRGGR</sequence>
<dbReference type="KEGG" id="nno:NONO_c58270"/>
<dbReference type="STRING" id="1415166.NONO_c58270"/>
<evidence type="ECO:0000313" key="1">
    <source>
        <dbReference type="EMBL" id="AHH20604.1"/>
    </source>
</evidence>
<proteinExistence type="predicted"/>
<accession>W5TN90</accession>
<dbReference type="EMBL" id="CP006850">
    <property type="protein sequence ID" value="AHH20604.1"/>
    <property type="molecule type" value="Genomic_DNA"/>
</dbReference>
<keyword evidence="2" id="KW-1185">Reference proteome</keyword>
<dbReference type="eggNOG" id="ENOG5031Z1B">
    <property type="taxonomic scope" value="Bacteria"/>
</dbReference>
<gene>
    <name evidence="1" type="ORF">NONO_c58270</name>
</gene>
<dbReference type="AlphaFoldDB" id="W5TN90"/>
<organism evidence="1 2">
    <name type="scientific">Nocardia nova SH22a</name>
    <dbReference type="NCBI Taxonomy" id="1415166"/>
    <lineage>
        <taxon>Bacteria</taxon>
        <taxon>Bacillati</taxon>
        <taxon>Actinomycetota</taxon>
        <taxon>Actinomycetes</taxon>
        <taxon>Mycobacteriales</taxon>
        <taxon>Nocardiaceae</taxon>
        <taxon>Nocardia</taxon>
    </lineage>
</organism>
<evidence type="ECO:0008006" key="3">
    <source>
        <dbReference type="Google" id="ProtNLM"/>
    </source>
</evidence>
<dbReference type="Proteomes" id="UP000019150">
    <property type="component" value="Chromosome"/>
</dbReference>